<evidence type="ECO:0000313" key="2">
    <source>
        <dbReference type="Proteomes" id="UP001061991"/>
    </source>
</evidence>
<evidence type="ECO:0000313" key="1">
    <source>
        <dbReference type="EMBL" id="UXN61248.1"/>
    </source>
</evidence>
<sequence>MQDTNRTQSPYIKALACSAVAFALAIVAQFLGYTLPSFTTRTEAVSQLVALVMVPGLIVGLLAKKSTREWPLWLIISAFIALLVVVTTVHEMTAPMRA</sequence>
<keyword evidence="2" id="KW-1185">Reference proteome</keyword>
<name>A0ACD4D6C3_9HYPH</name>
<dbReference type="EMBL" id="CP104973">
    <property type="protein sequence ID" value="UXN61248.1"/>
    <property type="molecule type" value="Genomic_DNA"/>
</dbReference>
<proteinExistence type="predicted"/>
<accession>A0ACD4D6C3</accession>
<protein>
    <submittedName>
        <fullName evidence="1">Uncharacterized protein</fullName>
    </submittedName>
</protein>
<organism evidence="1 2">
    <name type="scientific">Phyllobacterium zundukense</name>
    <dbReference type="NCBI Taxonomy" id="1867719"/>
    <lineage>
        <taxon>Bacteria</taxon>
        <taxon>Pseudomonadati</taxon>
        <taxon>Pseudomonadota</taxon>
        <taxon>Alphaproteobacteria</taxon>
        <taxon>Hyphomicrobiales</taxon>
        <taxon>Phyllobacteriaceae</taxon>
        <taxon>Phyllobacterium</taxon>
    </lineage>
</organism>
<gene>
    <name evidence="1" type="ORF">N8E88_14270</name>
</gene>
<dbReference type="Proteomes" id="UP001061991">
    <property type="component" value="Chromosome"/>
</dbReference>
<reference evidence="1" key="1">
    <citation type="submission" date="2022-09" db="EMBL/GenBank/DDBJ databases">
        <title>Interaction between co-microsymbionts with complementary sets of symbiotic genes in legume-rhizobium systems.</title>
        <authorList>
            <person name="Safronova V."/>
            <person name="Sazanova A."/>
            <person name="Afonin A."/>
            <person name="Chirak E."/>
        </authorList>
    </citation>
    <scope>NUCLEOTIDE SEQUENCE</scope>
    <source>
        <strain evidence="1">A18/3m</strain>
    </source>
</reference>